<gene>
    <name evidence="3" type="ORF">PHYPSEUDO_001736</name>
</gene>
<dbReference type="PANTHER" id="PTHR10367">
    <property type="entry name" value="MRNA-CAPPING ENZYME"/>
    <property type="match status" value="1"/>
</dbReference>
<dbReference type="InterPro" id="IPR000387">
    <property type="entry name" value="Tyr_Pase_dom"/>
</dbReference>
<dbReference type="PANTHER" id="PTHR10367:SF17">
    <property type="entry name" value="MRNA-CAPPING ENZYME"/>
    <property type="match status" value="1"/>
</dbReference>
<dbReference type="PROSITE" id="PS00383">
    <property type="entry name" value="TYR_PHOSPHATASE_1"/>
    <property type="match status" value="1"/>
</dbReference>
<dbReference type="InterPro" id="IPR016130">
    <property type="entry name" value="Tyr_Pase_AS"/>
</dbReference>
<dbReference type="InterPro" id="IPR000340">
    <property type="entry name" value="Dual-sp_phosphatase_cat-dom"/>
</dbReference>
<organism evidence="3 4">
    <name type="scientific">Phytophthora pseudosyringae</name>
    <dbReference type="NCBI Taxonomy" id="221518"/>
    <lineage>
        <taxon>Eukaryota</taxon>
        <taxon>Sar</taxon>
        <taxon>Stramenopiles</taxon>
        <taxon>Oomycota</taxon>
        <taxon>Peronosporomycetes</taxon>
        <taxon>Peronosporales</taxon>
        <taxon>Peronosporaceae</taxon>
        <taxon>Phytophthora</taxon>
    </lineage>
</organism>
<dbReference type="PROSITE" id="PS50056">
    <property type="entry name" value="TYR_PHOSPHATASE_2"/>
    <property type="match status" value="1"/>
</dbReference>
<protein>
    <recommendedName>
        <fullName evidence="2">Tyrosine specific protein phosphatases domain-containing protein</fullName>
    </recommendedName>
</protein>
<evidence type="ECO:0000256" key="1">
    <source>
        <dbReference type="SAM" id="MobiDB-lite"/>
    </source>
</evidence>
<dbReference type="Proteomes" id="UP000694044">
    <property type="component" value="Unassembled WGS sequence"/>
</dbReference>
<dbReference type="OrthoDB" id="200924at2759"/>
<feature type="compositionally biased region" description="Basic residues" evidence="1">
    <location>
        <begin position="38"/>
        <end position="48"/>
    </location>
</feature>
<feature type="region of interest" description="Disordered" evidence="1">
    <location>
        <begin position="1"/>
        <end position="55"/>
    </location>
</feature>
<keyword evidence="4" id="KW-1185">Reference proteome</keyword>
<evidence type="ECO:0000259" key="2">
    <source>
        <dbReference type="PROSITE" id="PS50056"/>
    </source>
</evidence>
<sequence>MPRGRSRSISPPRHHHRRRRSRSPRRPRSPRRSEPRNSRRNRSKRREMAKKNRIPDNWDDVAKMGAIVGTSRFVPLRVPLDDKYLPQFQSKSEEIWTPKDFLEAQEEQQLNVKMLVDLTNTFKYYNGEGEFKDSGVHYVKHKIEGFNGPPDGRDVATFMHIVDDFVAKEPEGTIAVHCTHGLNRTGYLIVTYMVKRLDYSVAGALEAFAVARPPGLIKHMYVEDLYTRLGNGEEVQLPELPEWASAKYSKRATEGRKGGYRGKRSNDSKYSKSSHDSRDKYSNRGKHSSHGDQSSHDDDAKHKRFED</sequence>
<accession>A0A8T1VZX2</accession>
<feature type="region of interest" description="Disordered" evidence="1">
    <location>
        <begin position="248"/>
        <end position="307"/>
    </location>
</feature>
<dbReference type="InterPro" id="IPR051029">
    <property type="entry name" value="mRNA_Capping_Enz/RNA_Phosphat"/>
</dbReference>
<evidence type="ECO:0000313" key="4">
    <source>
        <dbReference type="Proteomes" id="UP000694044"/>
    </source>
</evidence>
<dbReference type="CDD" id="cd14502">
    <property type="entry name" value="RNA_5'-triphosphatase"/>
    <property type="match status" value="1"/>
</dbReference>
<comment type="caution">
    <text evidence="3">The sequence shown here is derived from an EMBL/GenBank/DDBJ whole genome shotgun (WGS) entry which is preliminary data.</text>
</comment>
<dbReference type="Pfam" id="PF00782">
    <property type="entry name" value="DSPc"/>
    <property type="match status" value="1"/>
</dbReference>
<feature type="domain" description="Tyrosine specific protein phosphatases" evidence="2">
    <location>
        <begin position="156"/>
        <end position="213"/>
    </location>
</feature>
<dbReference type="GO" id="GO:0006370">
    <property type="term" value="P:7-methylguanosine mRNA capping"/>
    <property type="evidence" value="ECO:0007669"/>
    <property type="project" value="TreeGrafter"/>
</dbReference>
<feature type="compositionally biased region" description="Basic residues" evidence="1">
    <location>
        <begin position="1"/>
        <end position="30"/>
    </location>
</feature>
<reference evidence="3" key="1">
    <citation type="submission" date="2021-02" db="EMBL/GenBank/DDBJ databases">
        <authorList>
            <person name="Palmer J.M."/>
        </authorList>
    </citation>
    <scope>NUCLEOTIDE SEQUENCE</scope>
    <source>
        <strain evidence="3">SCRP734</strain>
    </source>
</reference>
<name>A0A8T1VZX2_9STRA</name>
<proteinExistence type="predicted"/>
<dbReference type="AlphaFoldDB" id="A0A8T1VZX2"/>
<dbReference type="GO" id="GO:0004484">
    <property type="term" value="F:mRNA guanylyltransferase activity"/>
    <property type="evidence" value="ECO:0007669"/>
    <property type="project" value="TreeGrafter"/>
</dbReference>
<dbReference type="EMBL" id="JAGDFM010000127">
    <property type="protein sequence ID" value="KAG7385194.1"/>
    <property type="molecule type" value="Genomic_DNA"/>
</dbReference>
<feature type="compositionally biased region" description="Basic and acidic residues" evidence="1">
    <location>
        <begin position="264"/>
        <end position="282"/>
    </location>
</feature>
<evidence type="ECO:0000313" key="3">
    <source>
        <dbReference type="EMBL" id="KAG7385194.1"/>
    </source>
</evidence>
<feature type="compositionally biased region" description="Basic and acidic residues" evidence="1">
    <location>
        <begin position="289"/>
        <end position="307"/>
    </location>
</feature>